<comment type="caution">
    <text evidence="2">The sequence shown here is derived from an EMBL/GenBank/DDBJ whole genome shotgun (WGS) entry which is preliminary data.</text>
</comment>
<feature type="region of interest" description="Disordered" evidence="1">
    <location>
        <begin position="1"/>
        <end position="30"/>
    </location>
</feature>
<organism evidence="2 3">
    <name type="scientific">Corynebacterium amycolatum</name>
    <dbReference type="NCBI Taxonomy" id="43765"/>
    <lineage>
        <taxon>Bacteria</taxon>
        <taxon>Bacillati</taxon>
        <taxon>Actinomycetota</taxon>
        <taxon>Actinomycetes</taxon>
        <taxon>Mycobacteriales</taxon>
        <taxon>Corynebacteriaceae</taxon>
        <taxon>Corynebacterium</taxon>
    </lineage>
</organism>
<feature type="compositionally biased region" description="Gly residues" evidence="1">
    <location>
        <begin position="12"/>
        <end position="30"/>
    </location>
</feature>
<dbReference type="RefSeq" id="WP_101688036.1">
    <property type="nucleotide sequence ID" value="NZ_JAQPST010000043.1"/>
</dbReference>
<sequence>MNNQPENVRGADGIGAGAGNGVGNGAGAGKGGLAGMSLGVSSVSAKKRAEREAAQAKASESGAGGADSAPAAAIPQLDPKDPLAPLWQLDGVAHAADVAAKAIQSVHRHKANLRKHNVTGSESVLRGARASAWLEGGEPSLPDDGNITDPVLAAALRVADTISPESIGETTRVWQRAPQQVLAKFALNASPAGETEDGSEARMKAGRPVGDDKLSSAMKEQRLHVLGDFITGRSQIHAGVLSAIVHGELLTLRPFEYHNGIIARAASRLTTVATGLDPRGLAVPEVYWTRHRQEYFEAAEGFASGSADGLRAWILLHLEGLKAGAVEARGIAEAV</sequence>
<gene>
    <name evidence="2" type="ORF">QP460_002065</name>
</gene>
<accession>A0AAW9SWM5</accession>
<dbReference type="AlphaFoldDB" id="A0AAW9SWM5"/>
<reference evidence="2" key="1">
    <citation type="submission" date="2023-05" db="EMBL/GenBank/DDBJ databases">
        <authorList>
            <person name="Du J."/>
        </authorList>
    </citation>
    <scope>NUCLEOTIDE SEQUENCE</scope>
    <source>
        <strain evidence="2">UMB1064</strain>
    </source>
</reference>
<dbReference type="Proteomes" id="UP001223646">
    <property type="component" value="Unassembled WGS sequence"/>
</dbReference>
<dbReference type="SUPFAM" id="SSF140931">
    <property type="entry name" value="Fic-like"/>
    <property type="match status" value="1"/>
</dbReference>
<dbReference type="InterPro" id="IPR036597">
    <property type="entry name" value="Fido-like_dom_sf"/>
</dbReference>
<feature type="region of interest" description="Disordered" evidence="1">
    <location>
        <begin position="189"/>
        <end position="213"/>
    </location>
</feature>
<evidence type="ECO:0008006" key="4">
    <source>
        <dbReference type="Google" id="ProtNLM"/>
    </source>
</evidence>
<protein>
    <recommendedName>
        <fullName evidence="4">Fido domain-containing protein</fullName>
    </recommendedName>
</protein>
<evidence type="ECO:0000256" key="1">
    <source>
        <dbReference type="SAM" id="MobiDB-lite"/>
    </source>
</evidence>
<name>A0AAW9SWM5_CORAY</name>
<feature type="region of interest" description="Disordered" evidence="1">
    <location>
        <begin position="42"/>
        <end position="77"/>
    </location>
</feature>
<reference evidence="2" key="2">
    <citation type="submission" date="2024-05" db="EMBL/GenBank/DDBJ databases">
        <authorList>
            <person name="Wolfe A."/>
        </authorList>
    </citation>
    <scope>NUCLEOTIDE SEQUENCE</scope>
    <source>
        <strain evidence="2">UMB1064</strain>
    </source>
</reference>
<feature type="compositionally biased region" description="Low complexity" evidence="1">
    <location>
        <begin position="55"/>
        <end position="73"/>
    </location>
</feature>
<evidence type="ECO:0000313" key="3">
    <source>
        <dbReference type="Proteomes" id="UP001223646"/>
    </source>
</evidence>
<feature type="compositionally biased region" description="Basic and acidic residues" evidence="1">
    <location>
        <begin position="199"/>
        <end position="213"/>
    </location>
</feature>
<proteinExistence type="predicted"/>
<dbReference type="EMBL" id="JASOOY020000007">
    <property type="protein sequence ID" value="MEO3716378.1"/>
    <property type="molecule type" value="Genomic_DNA"/>
</dbReference>
<evidence type="ECO:0000313" key="2">
    <source>
        <dbReference type="EMBL" id="MEO3716378.1"/>
    </source>
</evidence>
<dbReference type="Gene3D" id="1.10.3290.10">
    <property type="entry name" value="Fido-like domain"/>
    <property type="match status" value="1"/>
</dbReference>